<comment type="caution">
    <text evidence="3">The sequence shown here is derived from an EMBL/GenBank/DDBJ whole genome shotgun (WGS) entry which is preliminary data.</text>
</comment>
<evidence type="ECO:0000313" key="3">
    <source>
        <dbReference type="EMBL" id="KAK9686894.1"/>
    </source>
</evidence>
<dbReference type="AlphaFoldDB" id="A0AAW1ICG9"/>
<organism evidence="3 4">
    <name type="scientific">Popillia japonica</name>
    <name type="common">Japanese beetle</name>
    <dbReference type="NCBI Taxonomy" id="7064"/>
    <lineage>
        <taxon>Eukaryota</taxon>
        <taxon>Metazoa</taxon>
        <taxon>Ecdysozoa</taxon>
        <taxon>Arthropoda</taxon>
        <taxon>Hexapoda</taxon>
        <taxon>Insecta</taxon>
        <taxon>Pterygota</taxon>
        <taxon>Neoptera</taxon>
        <taxon>Endopterygota</taxon>
        <taxon>Coleoptera</taxon>
        <taxon>Polyphaga</taxon>
        <taxon>Scarabaeiformia</taxon>
        <taxon>Scarabaeidae</taxon>
        <taxon>Rutelinae</taxon>
        <taxon>Popillia</taxon>
    </lineage>
</organism>
<dbReference type="InterPro" id="IPR011011">
    <property type="entry name" value="Znf_FYVE_PHD"/>
</dbReference>
<evidence type="ECO:0000313" key="4">
    <source>
        <dbReference type="Proteomes" id="UP001458880"/>
    </source>
</evidence>
<feature type="region of interest" description="Disordered" evidence="1">
    <location>
        <begin position="1"/>
        <end position="32"/>
    </location>
</feature>
<feature type="compositionally biased region" description="Basic and acidic residues" evidence="1">
    <location>
        <begin position="17"/>
        <end position="28"/>
    </location>
</feature>
<feature type="transmembrane region" description="Helical" evidence="2">
    <location>
        <begin position="97"/>
        <end position="118"/>
    </location>
</feature>
<dbReference type="InterPro" id="IPR013083">
    <property type="entry name" value="Znf_RING/FYVE/PHD"/>
</dbReference>
<keyword evidence="2" id="KW-0472">Membrane</keyword>
<evidence type="ECO:0000256" key="2">
    <source>
        <dbReference type="SAM" id="Phobius"/>
    </source>
</evidence>
<name>A0AAW1ICG9_POPJA</name>
<sequence length="128" mass="14748">MSALGSKKGKSLVSGRDVSKKTKKDKNENLIPPCRPIEEETICPLYLDSHEEDWIQCGKCKAWVYEACANISKLSHQYFCESARRGSTKLVRIYQSYHISIFAIIVYYKWSYICWLVLEANSLETDLS</sequence>
<dbReference type="Gene3D" id="3.30.40.10">
    <property type="entry name" value="Zinc/RING finger domain, C3HC4 (zinc finger)"/>
    <property type="match status" value="1"/>
</dbReference>
<keyword evidence="2" id="KW-0812">Transmembrane</keyword>
<proteinExistence type="predicted"/>
<protein>
    <submittedName>
        <fullName evidence="3">Uncharacterized protein</fullName>
    </submittedName>
</protein>
<dbReference type="Proteomes" id="UP001458880">
    <property type="component" value="Unassembled WGS sequence"/>
</dbReference>
<keyword evidence="4" id="KW-1185">Reference proteome</keyword>
<accession>A0AAW1ICG9</accession>
<dbReference type="SUPFAM" id="SSF57903">
    <property type="entry name" value="FYVE/PHD zinc finger"/>
    <property type="match status" value="1"/>
</dbReference>
<dbReference type="EMBL" id="JASPKY010000678">
    <property type="protein sequence ID" value="KAK9686894.1"/>
    <property type="molecule type" value="Genomic_DNA"/>
</dbReference>
<gene>
    <name evidence="3" type="ORF">QE152_g36856</name>
</gene>
<reference evidence="3 4" key="1">
    <citation type="journal article" date="2024" name="BMC Genomics">
        <title>De novo assembly and annotation of Popillia japonica's genome with initial clues to its potential as an invasive pest.</title>
        <authorList>
            <person name="Cucini C."/>
            <person name="Boschi S."/>
            <person name="Funari R."/>
            <person name="Cardaioli E."/>
            <person name="Iannotti N."/>
            <person name="Marturano G."/>
            <person name="Paoli F."/>
            <person name="Bruttini M."/>
            <person name="Carapelli A."/>
            <person name="Frati F."/>
            <person name="Nardi F."/>
        </authorList>
    </citation>
    <scope>NUCLEOTIDE SEQUENCE [LARGE SCALE GENOMIC DNA]</scope>
    <source>
        <strain evidence="3">DMR45628</strain>
    </source>
</reference>
<keyword evidence="2" id="KW-1133">Transmembrane helix</keyword>
<evidence type="ECO:0000256" key="1">
    <source>
        <dbReference type="SAM" id="MobiDB-lite"/>
    </source>
</evidence>